<dbReference type="AlphaFoldDB" id="A0A2P5CA59"/>
<comment type="caution">
    <text evidence="1">The sequence shown here is derived from an EMBL/GenBank/DDBJ whole genome shotgun (WGS) entry which is preliminary data.</text>
</comment>
<dbReference type="Proteomes" id="UP000237105">
    <property type="component" value="Unassembled WGS sequence"/>
</dbReference>
<keyword evidence="2" id="KW-1185">Reference proteome</keyword>
<name>A0A2P5CA59_PARAD</name>
<sequence length="52" mass="5998">VYRRHSIKMTSSRANSRGQAMEQVPLFLVPSSFEIRENELGLLQNLKLRPAQ</sequence>
<protein>
    <submittedName>
        <fullName evidence="1">Uncharacterized protein</fullName>
    </submittedName>
</protein>
<dbReference type="EMBL" id="JXTB01000154">
    <property type="protein sequence ID" value="PON57928.1"/>
    <property type="molecule type" value="Genomic_DNA"/>
</dbReference>
<evidence type="ECO:0000313" key="2">
    <source>
        <dbReference type="Proteomes" id="UP000237105"/>
    </source>
</evidence>
<feature type="non-terminal residue" evidence="1">
    <location>
        <position position="1"/>
    </location>
</feature>
<evidence type="ECO:0000313" key="1">
    <source>
        <dbReference type="EMBL" id="PON57928.1"/>
    </source>
</evidence>
<gene>
    <name evidence="1" type="ORF">PanWU01x14_170180</name>
</gene>
<organism evidence="1 2">
    <name type="scientific">Parasponia andersonii</name>
    <name type="common">Sponia andersonii</name>
    <dbReference type="NCBI Taxonomy" id="3476"/>
    <lineage>
        <taxon>Eukaryota</taxon>
        <taxon>Viridiplantae</taxon>
        <taxon>Streptophyta</taxon>
        <taxon>Embryophyta</taxon>
        <taxon>Tracheophyta</taxon>
        <taxon>Spermatophyta</taxon>
        <taxon>Magnoliopsida</taxon>
        <taxon>eudicotyledons</taxon>
        <taxon>Gunneridae</taxon>
        <taxon>Pentapetalae</taxon>
        <taxon>rosids</taxon>
        <taxon>fabids</taxon>
        <taxon>Rosales</taxon>
        <taxon>Cannabaceae</taxon>
        <taxon>Parasponia</taxon>
    </lineage>
</organism>
<reference evidence="2" key="1">
    <citation type="submission" date="2016-06" db="EMBL/GenBank/DDBJ databases">
        <title>Parallel loss of symbiosis genes in relatives of nitrogen-fixing non-legume Parasponia.</title>
        <authorList>
            <person name="Van Velzen R."/>
            <person name="Holmer R."/>
            <person name="Bu F."/>
            <person name="Rutten L."/>
            <person name="Van Zeijl A."/>
            <person name="Liu W."/>
            <person name="Santuari L."/>
            <person name="Cao Q."/>
            <person name="Sharma T."/>
            <person name="Shen D."/>
            <person name="Roswanjaya Y."/>
            <person name="Wardhani T."/>
            <person name="Kalhor M.S."/>
            <person name="Jansen J."/>
            <person name="Van den Hoogen J."/>
            <person name="Gungor B."/>
            <person name="Hartog M."/>
            <person name="Hontelez J."/>
            <person name="Verver J."/>
            <person name="Yang W.-C."/>
            <person name="Schijlen E."/>
            <person name="Repin R."/>
            <person name="Schilthuizen M."/>
            <person name="Schranz E."/>
            <person name="Heidstra R."/>
            <person name="Miyata K."/>
            <person name="Fedorova E."/>
            <person name="Kohlen W."/>
            <person name="Bisseling T."/>
            <person name="Smit S."/>
            <person name="Geurts R."/>
        </authorList>
    </citation>
    <scope>NUCLEOTIDE SEQUENCE [LARGE SCALE GENOMIC DNA]</scope>
    <source>
        <strain evidence="2">cv. WU1-14</strain>
    </source>
</reference>
<proteinExistence type="predicted"/>
<accession>A0A2P5CA59</accession>